<sequence length="103" mass="10831">MATPPVLTPEQRANALAKAAEARAARAELKTQLKLGSVTLAEALASTNNTVGKLKVVSMLESLPGVGKVKARKVMTEIGIADNRRVQGLGTQQKQALLDQLGK</sequence>
<dbReference type="EMBL" id="CAEZXM010000117">
    <property type="protein sequence ID" value="CAB4690849.1"/>
    <property type="molecule type" value="Genomic_DNA"/>
</dbReference>
<dbReference type="GO" id="GO:0003676">
    <property type="term" value="F:nucleic acid binding"/>
    <property type="evidence" value="ECO:0007669"/>
    <property type="project" value="InterPro"/>
</dbReference>
<dbReference type="NCBIfam" id="NF041260">
    <property type="entry name" value="actino_IHF"/>
    <property type="match status" value="1"/>
</dbReference>
<accession>A0A6J6NW16</accession>
<organism evidence="2">
    <name type="scientific">freshwater metagenome</name>
    <dbReference type="NCBI Taxonomy" id="449393"/>
    <lineage>
        <taxon>unclassified sequences</taxon>
        <taxon>metagenomes</taxon>
        <taxon>ecological metagenomes</taxon>
    </lineage>
</organism>
<evidence type="ECO:0000313" key="3">
    <source>
        <dbReference type="EMBL" id="CAB4796953.1"/>
    </source>
</evidence>
<reference evidence="2" key="1">
    <citation type="submission" date="2020-05" db="EMBL/GenBank/DDBJ databases">
        <authorList>
            <person name="Chiriac C."/>
            <person name="Salcher M."/>
            <person name="Ghai R."/>
            <person name="Kavagutti S V."/>
        </authorList>
    </citation>
    <scope>NUCLEOTIDE SEQUENCE</scope>
</reference>
<feature type="domain" description="Integration host factor-like helix-two turn-helix" evidence="1">
    <location>
        <begin position="33"/>
        <end position="100"/>
    </location>
</feature>
<dbReference type="Pfam" id="PF22525">
    <property type="entry name" value="H2TH_5"/>
    <property type="match status" value="1"/>
</dbReference>
<dbReference type="Gene3D" id="1.10.8.50">
    <property type="match status" value="1"/>
</dbReference>
<dbReference type="SUPFAM" id="SSF46946">
    <property type="entry name" value="S13-like H2TH domain"/>
    <property type="match status" value="1"/>
</dbReference>
<dbReference type="EMBL" id="CAFAAI010000119">
    <property type="protein sequence ID" value="CAB4796953.1"/>
    <property type="molecule type" value="Genomic_DNA"/>
</dbReference>
<evidence type="ECO:0000259" key="1">
    <source>
        <dbReference type="Pfam" id="PF22525"/>
    </source>
</evidence>
<dbReference type="InterPro" id="IPR047806">
    <property type="entry name" value="IHF_actinobact"/>
</dbReference>
<protein>
    <submittedName>
        <fullName evidence="2">Unannotated protein</fullName>
    </submittedName>
</protein>
<dbReference type="InterPro" id="IPR055201">
    <property type="entry name" value="IHF-like_H2TH"/>
</dbReference>
<dbReference type="InterPro" id="IPR010979">
    <property type="entry name" value="Ribosomal_uS13-like_H2TH"/>
</dbReference>
<name>A0A6J6NW16_9ZZZZ</name>
<gene>
    <name evidence="2" type="ORF">UFOPK2366_00748</name>
    <name evidence="3" type="ORF">UFOPK2992_00793</name>
</gene>
<dbReference type="AlphaFoldDB" id="A0A6J6NW16"/>
<evidence type="ECO:0000313" key="2">
    <source>
        <dbReference type="EMBL" id="CAB4690849.1"/>
    </source>
</evidence>
<proteinExistence type="predicted"/>